<sequence>MANTGLWFYWITGWNRNKNNEIQQEDNNTGSSVNTVSTCDRRMEEVSDQSEEETEVWLNSQNLGMESRTTKMTSTNLEDEWKKENMFLKEELLSMREKFYIMEQKIKSMDELLLNQNFKLKNIVEKLQVCVEVSTSSVNRYVGPEVVYNKTNSRIEKLENLVDALKTEKHYFVQANRKMAKDIDNIRKRSANKRVFNKFRGQMKKNLVNVKTFINFNEITKNAGTEINVHRKYDKLKMRLSMIEKANVTNQINAQQMMHSIMLLSSATRGGELNQ</sequence>
<gene>
    <name evidence="2" type="primary">LOC112688400</name>
</gene>
<dbReference type="RefSeq" id="XP_025417350.1">
    <property type="nucleotide sequence ID" value="XM_025561565.1"/>
</dbReference>
<reference evidence="2" key="1">
    <citation type="submission" date="2025-08" db="UniProtKB">
        <authorList>
            <consortium name="RefSeq"/>
        </authorList>
    </citation>
    <scope>IDENTIFICATION</scope>
</reference>
<organism evidence="1 2">
    <name type="scientific">Sipha flava</name>
    <name type="common">yellow sugarcane aphid</name>
    <dbReference type="NCBI Taxonomy" id="143950"/>
    <lineage>
        <taxon>Eukaryota</taxon>
        <taxon>Metazoa</taxon>
        <taxon>Ecdysozoa</taxon>
        <taxon>Arthropoda</taxon>
        <taxon>Hexapoda</taxon>
        <taxon>Insecta</taxon>
        <taxon>Pterygota</taxon>
        <taxon>Neoptera</taxon>
        <taxon>Paraneoptera</taxon>
        <taxon>Hemiptera</taxon>
        <taxon>Sternorrhyncha</taxon>
        <taxon>Aphidomorpha</taxon>
        <taxon>Aphidoidea</taxon>
        <taxon>Aphididae</taxon>
        <taxon>Sipha</taxon>
    </lineage>
</organism>
<name>A0A8B8G3V0_9HEMI</name>
<dbReference type="AlphaFoldDB" id="A0A8B8G3V0"/>
<evidence type="ECO:0000313" key="2">
    <source>
        <dbReference type="RefSeq" id="XP_025417350.1"/>
    </source>
</evidence>
<protein>
    <submittedName>
        <fullName evidence="2">Uncharacterized protein LOC112688400</fullName>
    </submittedName>
</protein>
<evidence type="ECO:0000313" key="1">
    <source>
        <dbReference type="Proteomes" id="UP000694846"/>
    </source>
</evidence>
<dbReference type="Proteomes" id="UP000694846">
    <property type="component" value="Unplaced"/>
</dbReference>
<keyword evidence="1" id="KW-1185">Reference proteome</keyword>
<accession>A0A8B8G3V0</accession>
<proteinExistence type="predicted"/>
<dbReference type="GeneID" id="112688400"/>